<dbReference type="PANTHER" id="PTHR21043">
    <property type="entry name" value="IOJAP SUPERFAMILY ORTHOLOG"/>
    <property type="match status" value="1"/>
</dbReference>
<dbReference type="EMBL" id="UINC01196430">
    <property type="protein sequence ID" value="SVE13433.1"/>
    <property type="molecule type" value="Genomic_DNA"/>
</dbReference>
<dbReference type="GO" id="GO:0090071">
    <property type="term" value="P:negative regulation of ribosome biogenesis"/>
    <property type="evidence" value="ECO:0007669"/>
    <property type="project" value="TreeGrafter"/>
</dbReference>
<proteinExistence type="inferred from homology"/>
<dbReference type="HAMAP" id="MF_01477">
    <property type="entry name" value="Iojap_RsfS"/>
    <property type="match status" value="1"/>
</dbReference>
<dbReference type="GO" id="GO:0043023">
    <property type="term" value="F:ribosomal large subunit binding"/>
    <property type="evidence" value="ECO:0007669"/>
    <property type="project" value="TreeGrafter"/>
</dbReference>
<evidence type="ECO:0000256" key="1">
    <source>
        <dbReference type="ARBA" id="ARBA00010574"/>
    </source>
</evidence>
<dbReference type="InterPro" id="IPR004394">
    <property type="entry name" value="Iojap/RsfS/C7orf30"/>
</dbReference>
<dbReference type="SUPFAM" id="SSF81301">
    <property type="entry name" value="Nucleotidyltransferase"/>
    <property type="match status" value="1"/>
</dbReference>
<reference evidence="2" key="1">
    <citation type="submission" date="2018-05" db="EMBL/GenBank/DDBJ databases">
        <authorList>
            <person name="Lanie J.A."/>
            <person name="Ng W.-L."/>
            <person name="Kazmierczak K.M."/>
            <person name="Andrzejewski T.M."/>
            <person name="Davidsen T.M."/>
            <person name="Wayne K.J."/>
            <person name="Tettelin H."/>
            <person name="Glass J.I."/>
            <person name="Rusch D."/>
            <person name="Podicherti R."/>
            <person name="Tsui H.-C.T."/>
            <person name="Winkler M.E."/>
        </authorList>
    </citation>
    <scope>NUCLEOTIDE SEQUENCE</scope>
</reference>
<accession>A0A383B0T6</accession>
<dbReference type="Gene3D" id="3.30.460.10">
    <property type="entry name" value="Beta Polymerase, domain 2"/>
    <property type="match status" value="1"/>
</dbReference>
<evidence type="ECO:0000313" key="2">
    <source>
        <dbReference type="EMBL" id="SVE13433.1"/>
    </source>
</evidence>
<evidence type="ECO:0008006" key="3">
    <source>
        <dbReference type="Google" id="ProtNLM"/>
    </source>
</evidence>
<comment type="similarity">
    <text evidence="1">Belongs to the Iojap/RsfS family.</text>
</comment>
<dbReference type="NCBIfam" id="TIGR00090">
    <property type="entry name" value="rsfS_iojap_ybeB"/>
    <property type="match status" value="1"/>
</dbReference>
<organism evidence="2">
    <name type="scientific">marine metagenome</name>
    <dbReference type="NCBI Taxonomy" id="408172"/>
    <lineage>
        <taxon>unclassified sequences</taxon>
        <taxon>metagenomes</taxon>
        <taxon>ecological metagenomes</taxon>
    </lineage>
</organism>
<gene>
    <name evidence="2" type="ORF">METZ01_LOCUS466287</name>
</gene>
<name>A0A383B0T6_9ZZZZ</name>
<protein>
    <recommendedName>
        <fullName evidence="3">Ribosomal silencing factor RsfS</fullName>
    </recommendedName>
</protein>
<dbReference type="AlphaFoldDB" id="A0A383B0T6"/>
<dbReference type="InterPro" id="IPR043519">
    <property type="entry name" value="NT_sf"/>
</dbReference>
<dbReference type="Pfam" id="PF02410">
    <property type="entry name" value="RsfS"/>
    <property type="match status" value="1"/>
</dbReference>
<sequence length="114" mass="13086">MQKDLLELTLSTLDDMKANAVNNMNVTTLTNVSDYMIFSTGNSSRHIRSIADKIAENIKKEGYPILGIEGYEGSQWVLIDLGNIMVHIMLAETREFYKLEDLWSQDFREEVPKQ</sequence>
<dbReference type="GO" id="GO:0017148">
    <property type="term" value="P:negative regulation of translation"/>
    <property type="evidence" value="ECO:0007669"/>
    <property type="project" value="TreeGrafter"/>
</dbReference>
<dbReference type="PANTHER" id="PTHR21043:SF0">
    <property type="entry name" value="MITOCHONDRIAL ASSEMBLY OF RIBOSOMAL LARGE SUBUNIT PROTEIN 1"/>
    <property type="match status" value="1"/>
</dbReference>